<feature type="domain" description="DJ-1/PfpI" evidence="3">
    <location>
        <begin position="403"/>
        <end position="588"/>
    </location>
</feature>
<proteinExistence type="predicted"/>
<evidence type="ECO:0000313" key="5">
    <source>
        <dbReference type="EMBL" id="POS72842.1"/>
    </source>
</evidence>
<dbReference type="AlphaFoldDB" id="A0A2P5HRH0"/>
<dbReference type="InterPro" id="IPR049326">
    <property type="entry name" value="Rhodopsin_dom_fungi"/>
</dbReference>
<feature type="domain" description="Rhodopsin" evidence="4">
    <location>
        <begin position="37"/>
        <end position="277"/>
    </location>
</feature>
<dbReference type="PANTHER" id="PTHR43130:SF15">
    <property type="entry name" value="THIJ_PFPI FAMILY PROTEIN (AFU_ORTHOLOGUE AFUA_5G14240)"/>
    <property type="match status" value="1"/>
</dbReference>
<feature type="transmembrane region" description="Helical" evidence="2">
    <location>
        <begin position="22"/>
        <end position="42"/>
    </location>
</feature>
<feature type="region of interest" description="Disordered" evidence="1">
    <location>
        <begin position="371"/>
        <end position="398"/>
    </location>
</feature>
<reference evidence="5" key="1">
    <citation type="submission" date="2017-09" db="EMBL/GenBank/DDBJ databases">
        <title>Polyketide synthases of a Diaporthe helianthi virulent isolate.</title>
        <authorList>
            <person name="Baroncelli R."/>
        </authorList>
    </citation>
    <scope>NUCLEOTIDE SEQUENCE [LARGE SCALE GENOMIC DNA]</scope>
    <source>
        <strain evidence="5">7/96</strain>
    </source>
</reference>
<evidence type="ECO:0000256" key="2">
    <source>
        <dbReference type="SAM" id="Phobius"/>
    </source>
</evidence>
<dbReference type="CDD" id="cd03139">
    <property type="entry name" value="GATase1_PfpI_2"/>
    <property type="match status" value="1"/>
</dbReference>
<accession>A0A2P5HRH0</accession>
<dbReference type="InterPro" id="IPR029062">
    <property type="entry name" value="Class_I_gatase-like"/>
</dbReference>
<keyword evidence="2" id="KW-1133">Transmembrane helix</keyword>
<feature type="transmembrane region" description="Helical" evidence="2">
    <location>
        <begin position="255"/>
        <end position="276"/>
    </location>
</feature>
<keyword evidence="6" id="KW-1185">Reference proteome</keyword>
<gene>
    <name evidence="5" type="ORF">DHEL01_v208762</name>
</gene>
<comment type="caution">
    <text evidence="5">The sequence shown here is derived from an EMBL/GenBank/DDBJ whole genome shotgun (WGS) entry which is preliminary data.</text>
</comment>
<evidence type="ECO:0000259" key="4">
    <source>
        <dbReference type="Pfam" id="PF20684"/>
    </source>
</evidence>
<keyword evidence="2" id="KW-0472">Membrane</keyword>
<feature type="transmembrane region" description="Helical" evidence="2">
    <location>
        <begin position="54"/>
        <end position="74"/>
    </location>
</feature>
<name>A0A2P5HRH0_DIAHE</name>
<evidence type="ECO:0000259" key="3">
    <source>
        <dbReference type="Pfam" id="PF01965"/>
    </source>
</evidence>
<dbReference type="PANTHER" id="PTHR43130">
    <property type="entry name" value="ARAC-FAMILY TRANSCRIPTIONAL REGULATOR"/>
    <property type="match status" value="1"/>
</dbReference>
<sequence>MVPPHPTSAVKLEINEGYVPEIWAWYTLGILILILRHVVRLRTVGLQGYQGDDYLSILSMLLYTVDTTMGYFAYYTGGNIDVTADEVDALSDADVRILEMGSKMEFVTWYTYPGFVWVLKFCILFFYRRLTLGLTKERTLRLLFVFCGVTWAALIIAVSSTCRPYHNNWTVRPLPGEECIFRAQNFKALAALNISTDVAILTIPAPMIWHLRIPLWKRVGVTLLLCGGLFVISAAIIRAALTLTGTPSVLNINLWGYRETVIALLAVTAPVLSPLFRPGFWMRGVYVGGPVDEQQRDAEEEIAGMERRRRRRLMGSWFFGSSLLQSSFLTVKSSLKSNVLTTRTRAAEPDPEMAEAPAHAPVEQVVLPAVGEPMSTGGQSEQKSETHNHSSHAGNAKPKPVNIGVIVFPAFQQLDLFGPLDALSLLSRSHNMNLYTIAHTLDPVSTKQLTPKDSGDFQPPPTASPSFGTTIQPTHTFATAPALDVLLVPGGQGTRAQSRAITASVDFIRERFPTLQYLITVCTGAGLAARSGVLDGRRATTNKMSWDATTALRPQVHWVHRARWVHDGNIWTSSGISAGIDVTFAWIEHVYGADVAGTVAHRMEYTRVTDPDNDPFAKPRD</sequence>
<feature type="transmembrane region" description="Helical" evidence="2">
    <location>
        <begin position="109"/>
        <end position="127"/>
    </location>
</feature>
<dbReference type="InParanoid" id="A0A2P5HRH0"/>
<keyword evidence="2" id="KW-0812">Transmembrane</keyword>
<protein>
    <submittedName>
        <fullName evidence="5">Uncharacterized protein</fullName>
    </submittedName>
</protein>
<dbReference type="InterPro" id="IPR002818">
    <property type="entry name" value="DJ-1/PfpI"/>
</dbReference>
<evidence type="ECO:0000256" key="1">
    <source>
        <dbReference type="SAM" id="MobiDB-lite"/>
    </source>
</evidence>
<dbReference type="OrthoDB" id="4329349at2759"/>
<dbReference type="SUPFAM" id="SSF52317">
    <property type="entry name" value="Class I glutamine amidotransferase-like"/>
    <property type="match status" value="1"/>
</dbReference>
<dbReference type="Pfam" id="PF20684">
    <property type="entry name" value="Fung_rhodopsin"/>
    <property type="match status" value="1"/>
</dbReference>
<organism evidence="5 6">
    <name type="scientific">Diaporthe helianthi</name>
    <dbReference type="NCBI Taxonomy" id="158607"/>
    <lineage>
        <taxon>Eukaryota</taxon>
        <taxon>Fungi</taxon>
        <taxon>Dikarya</taxon>
        <taxon>Ascomycota</taxon>
        <taxon>Pezizomycotina</taxon>
        <taxon>Sordariomycetes</taxon>
        <taxon>Sordariomycetidae</taxon>
        <taxon>Diaporthales</taxon>
        <taxon>Diaporthaceae</taxon>
        <taxon>Diaporthe</taxon>
    </lineage>
</organism>
<feature type="transmembrane region" description="Helical" evidence="2">
    <location>
        <begin position="221"/>
        <end position="243"/>
    </location>
</feature>
<evidence type="ECO:0000313" key="6">
    <source>
        <dbReference type="Proteomes" id="UP000094444"/>
    </source>
</evidence>
<dbReference type="Pfam" id="PF01965">
    <property type="entry name" value="DJ-1_PfpI"/>
    <property type="match status" value="1"/>
</dbReference>
<feature type="transmembrane region" description="Helical" evidence="2">
    <location>
        <begin position="139"/>
        <end position="159"/>
    </location>
</feature>
<dbReference type="InterPro" id="IPR052158">
    <property type="entry name" value="INH-QAR"/>
</dbReference>
<dbReference type="EMBL" id="MAVT02000914">
    <property type="protein sequence ID" value="POS72842.1"/>
    <property type="molecule type" value="Genomic_DNA"/>
</dbReference>
<dbReference type="Proteomes" id="UP000094444">
    <property type="component" value="Unassembled WGS sequence"/>
</dbReference>
<dbReference type="Gene3D" id="3.40.50.880">
    <property type="match status" value="1"/>
</dbReference>